<dbReference type="EMBL" id="JAKJXO020000002">
    <property type="protein sequence ID" value="KAL1610612.1"/>
    <property type="molecule type" value="Genomic_DNA"/>
</dbReference>
<keyword evidence="1" id="KW-0472">Membrane</keyword>
<name>A0ABR3S1V6_9PLEO</name>
<accession>A0ABR3S1V6</accession>
<evidence type="ECO:0000313" key="3">
    <source>
        <dbReference type="Proteomes" id="UP001521785"/>
    </source>
</evidence>
<organism evidence="2 3">
    <name type="scientific">Paraconiothyrium brasiliense</name>
    <dbReference type="NCBI Taxonomy" id="300254"/>
    <lineage>
        <taxon>Eukaryota</taxon>
        <taxon>Fungi</taxon>
        <taxon>Dikarya</taxon>
        <taxon>Ascomycota</taxon>
        <taxon>Pezizomycotina</taxon>
        <taxon>Dothideomycetes</taxon>
        <taxon>Pleosporomycetidae</taxon>
        <taxon>Pleosporales</taxon>
        <taxon>Massarineae</taxon>
        <taxon>Didymosphaeriaceae</taxon>
        <taxon>Paraconiothyrium</taxon>
    </lineage>
</organism>
<evidence type="ECO:0000313" key="2">
    <source>
        <dbReference type="EMBL" id="KAL1610612.1"/>
    </source>
</evidence>
<sequence>MAFFQATSGFLLPVPVVEQTKQALPTPACEVRRNDIILAFAPTITIAENLHPTTTTKKTHQHPTNYPKFRTIFLQPNNNETMSSIISSLSDLAKSLVEVVWSLFTTAGELVQKTVEFVLRFFTGAINLIIEFFKGIVDLAGGIVQFVLGNVAILAILGLAFFGFLQYQRKQGNTVQVGNKKLN</sequence>
<dbReference type="Proteomes" id="UP001521785">
    <property type="component" value="Unassembled WGS sequence"/>
</dbReference>
<comment type="caution">
    <text evidence="2">The sequence shown here is derived from an EMBL/GenBank/DDBJ whole genome shotgun (WGS) entry which is preliminary data.</text>
</comment>
<keyword evidence="1" id="KW-1133">Transmembrane helix</keyword>
<protein>
    <submittedName>
        <fullName evidence="2">Uncharacterized protein</fullName>
    </submittedName>
</protein>
<feature type="transmembrane region" description="Helical" evidence="1">
    <location>
        <begin position="143"/>
        <end position="165"/>
    </location>
</feature>
<proteinExistence type="predicted"/>
<evidence type="ECO:0000256" key="1">
    <source>
        <dbReference type="SAM" id="Phobius"/>
    </source>
</evidence>
<gene>
    <name evidence="2" type="ORF">SLS60_002282</name>
</gene>
<keyword evidence="1" id="KW-0812">Transmembrane</keyword>
<keyword evidence="3" id="KW-1185">Reference proteome</keyword>
<reference evidence="2 3" key="1">
    <citation type="submission" date="2024-02" db="EMBL/GenBank/DDBJ databases">
        <title>De novo assembly and annotation of 12 fungi associated with fruit tree decline syndrome in Ontario, Canada.</title>
        <authorList>
            <person name="Sulman M."/>
            <person name="Ellouze W."/>
            <person name="Ilyukhin E."/>
        </authorList>
    </citation>
    <scope>NUCLEOTIDE SEQUENCE [LARGE SCALE GENOMIC DNA]</scope>
    <source>
        <strain evidence="2 3">M42-189</strain>
    </source>
</reference>